<proteinExistence type="inferred from homology"/>
<evidence type="ECO:0000259" key="5">
    <source>
        <dbReference type="Pfam" id="PF01370"/>
    </source>
</evidence>
<accession>A0ABN2AW51</accession>
<organism evidence="6 7">
    <name type="scientific">Dactylosporangium maewongense</name>
    <dbReference type="NCBI Taxonomy" id="634393"/>
    <lineage>
        <taxon>Bacteria</taxon>
        <taxon>Bacillati</taxon>
        <taxon>Actinomycetota</taxon>
        <taxon>Actinomycetes</taxon>
        <taxon>Micromonosporales</taxon>
        <taxon>Micromonosporaceae</taxon>
        <taxon>Dactylosporangium</taxon>
    </lineage>
</organism>
<sequence>MRIVVTGAGGNIGRATVARLRAAGADVVALSLEPVTFPDVVSGVGTADAPDARTGVDGGGRSGAGTAGAPEARNRAGGRVDLVIGSAGDPDVVAAAFDAPVDAVIHLAAIPAPTLGTGLEVFGGNTRATFVVLDEAARRGVRRAVLASSYALLGMPFSPHDLHPPYYPLDEAAPPRIEDPYALSKLVDELTGEMFHRRDGMDVVALRFPFTGDTDRLAKAAADLRADPAKGARNSWAYLHVDDAAEAAWLAATVPLTGFHRCFVAAPETFCDTPTEELIATYHPGVPVRSPIPGRRVPIDTGAASRLLGFTPSRGTAPS</sequence>
<dbReference type="EMBL" id="BAAAQD010000010">
    <property type="protein sequence ID" value="GAA1528873.1"/>
    <property type="molecule type" value="Genomic_DNA"/>
</dbReference>
<dbReference type="PANTHER" id="PTHR43103">
    <property type="entry name" value="NUCLEOSIDE-DIPHOSPHATE-SUGAR EPIMERASE"/>
    <property type="match status" value="1"/>
</dbReference>
<evidence type="ECO:0000313" key="7">
    <source>
        <dbReference type="Proteomes" id="UP001501470"/>
    </source>
</evidence>
<dbReference type="SUPFAM" id="SSF51735">
    <property type="entry name" value="NAD(P)-binding Rossmann-fold domains"/>
    <property type="match status" value="1"/>
</dbReference>
<evidence type="ECO:0000313" key="6">
    <source>
        <dbReference type="EMBL" id="GAA1528873.1"/>
    </source>
</evidence>
<gene>
    <name evidence="6" type="ORF">GCM10009827_052630</name>
</gene>
<dbReference type="InterPro" id="IPR001509">
    <property type="entry name" value="Epimerase_deHydtase"/>
</dbReference>
<dbReference type="Pfam" id="PF01370">
    <property type="entry name" value="Epimerase"/>
    <property type="match status" value="1"/>
</dbReference>
<keyword evidence="3" id="KW-0520">NAD</keyword>
<comment type="similarity">
    <text evidence="1">Belongs to the NAD(P)-dependent epimerase/dehydratase family.</text>
</comment>
<keyword evidence="2" id="KW-0560">Oxidoreductase</keyword>
<protein>
    <submittedName>
        <fullName evidence="6">NAD(P)-dependent oxidoreductase</fullName>
    </submittedName>
</protein>
<evidence type="ECO:0000256" key="1">
    <source>
        <dbReference type="ARBA" id="ARBA00007637"/>
    </source>
</evidence>
<evidence type="ECO:0000256" key="3">
    <source>
        <dbReference type="ARBA" id="ARBA00023027"/>
    </source>
</evidence>
<feature type="region of interest" description="Disordered" evidence="4">
    <location>
        <begin position="46"/>
        <end position="72"/>
    </location>
</feature>
<reference evidence="6 7" key="1">
    <citation type="journal article" date="2019" name="Int. J. Syst. Evol. Microbiol.">
        <title>The Global Catalogue of Microorganisms (GCM) 10K type strain sequencing project: providing services to taxonomists for standard genome sequencing and annotation.</title>
        <authorList>
            <consortium name="The Broad Institute Genomics Platform"/>
            <consortium name="The Broad Institute Genome Sequencing Center for Infectious Disease"/>
            <person name="Wu L."/>
            <person name="Ma J."/>
        </authorList>
    </citation>
    <scope>NUCLEOTIDE SEQUENCE [LARGE SCALE GENOMIC DNA]</scope>
    <source>
        <strain evidence="6 7">JCM 15933</strain>
    </source>
</reference>
<dbReference type="PANTHER" id="PTHR43103:SF5">
    <property type="entry name" value="4-EPIMERASE, PUTATIVE (AFU_ORTHOLOGUE AFUA_7G00360)-RELATED"/>
    <property type="match status" value="1"/>
</dbReference>
<name>A0ABN2AW51_9ACTN</name>
<comment type="caution">
    <text evidence="6">The sequence shown here is derived from an EMBL/GenBank/DDBJ whole genome shotgun (WGS) entry which is preliminary data.</text>
</comment>
<dbReference type="Gene3D" id="3.40.50.720">
    <property type="entry name" value="NAD(P)-binding Rossmann-like Domain"/>
    <property type="match status" value="1"/>
</dbReference>
<keyword evidence="7" id="KW-1185">Reference proteome</keyword>
<dbReference type="InterPro" id="IPR036291">
    <property type="entry name" value="NAD(P)-bd_dom_sf"/>
</dbReference>
<feature type="domain" description="NAD-dependent epimerase/dehydratase" evidence="5">
    <location>
        <begin position="3"/>
        <end position="255"/>
    </location>
</feature>
<evidence type="ECO:0000256" key="4">
    <source>
        <dbReference type="SAM" id="MobiDB-lite"/>
    </source>
</evidence>
<dbReference type="RefSeq" id="WP_344504770.1">
    <property type="nucleotide sequence ID" value="NZ_BAAAQD010000010.1"/>
</dbReference>
<evidence type="ECO:0000256" key="2">
    <source>
        <dbReference type="ARBA" id="ARBA00023002"/>
    </source>
</evidence>
<dbReference type="Proteomes" id="UP001501470">
    <property type="component" value="Unassembled WGS sequence"/>
</dbReference>
<feature type="compositionally biased region" description="Gly residues" evidence="4">
    <location>
        <begin position="56"/>
        <end position="66"/>
    </location>
</feature>